<dbReference type="InterPro" id="IPR012340">
    <property type="entry name" value="NA-bd_OB-fold"/>
</dbReference>
<dbReference type="Gene3D" id="2.40.50.140">
    <property type="entry name" value="Nucleic acid-binding proteins"/>
    <property type="match status" value="1"/>
</dbReference>
<dbReference type="SUPFAM" id="SSF50249">
    <property type="entry name" value="Nucleic acid-binding proteins"/>
    <property type="match status" value="1"/>
</dbReference>
<keyword evidence="2" id="KW-0235">DNA replication</keyword>
<dbReference type="Pfam" id="PF00436">
    <property type="entry name" value="SSB"/>
    <property type="match status" value="1"/>
</dbReference>
<comment type="subunit">
    <text evidence="2">Homotetramer.</text>
</comment>
<sequence>MNNVTLVGRLTRDPELRYIPGTGTPVATFTIAIDRDFVKKDGSRDTDFIPIEVMGKAAEFCANYITKGRLVSLQGSIRVDNYQNQSGEKRTFTKVSTRSVQALDSNKNKSENSFGDDSQKFEPSFEPQGLDPQGFQAIDDDDIPF</sequence>
<dbReference type="CDD" id="cd04496">
    <property type="entry name" value="SSB_OBF"/>
    <property type="match status" value="1"/>
</dbReference>
<dbReference type="InterPro" id="IPR011344">
    <property type="entry name" value="ssDNA-bd"/>
</dbReference>
<dbReference type="InterPro" id="IPR000424">
    <property type="entry name" value="Primosome_PriB/ssb"/>
</dbReference>
<dbReference type="RefSeq" id="WP_024621605.1">
    <property type="nucleotide sequence ID" value="NZ_BAAACS010000016.1"/>
</dbReference>
<dbReference type="PIRSF" id="PIRSF002070">
    <property type="entry name" value="SSB"/>
    <property type="match status" value="1"/>
</dbReference>
<name>A0ABS4EDK2_9FIRM</name>
<dbReference type="Proteomes" id="UP000767291">
    <property type="component" value="Unassembled WGS sequence"/>
</dbReference>
<comment type="caution">
    <text evidence="2">Lacks conserved residue(s) required for the propagation of feature annotation.</text>
</comment>
<protein>
    <recommendedName>
        <fullName evidence="2 3">Single-stranded DNA-binding protein</fullName>
        <shortName evidence="2">SSB</shortName>
    </recommendedName>
</protein>
<accession>A0ABS4EDK2</accession>
<evidence type="ECO:0000256" key="1">
    <source>
        <dbReference type="ARBA" id="ARBA00023125"/>
    </source>
</evidence>
<feature type="compositionally biased region" description="Polar residues" evidence="4">
    <location>
        <begin position="93"/>
        <end position="116"/>
    </location>
</feature>
<keyword evidence="6" id="KW-1185">Reference proteome</keyword>
<reference evidence="5 6" key="1">
    <citation type="submission" date="2021-03" db="EMBL/GenBank/DDBJ databases">
        <title>Genomic Encyclopedia of Type Strains, Phase IV (KMG-IV): sequencing the most valuable type-strain genomes for metagenomic binning, comparative biology and taxonomic classification.</title>
        <authorList>
            <person name="Goeker M."/>
        </authorList>
    </citation>
    <scope>NUCLEOTIDE SEQUENCE [LARGE SCALE GENOMIC DNA]</scope>
    <source>
        <strain evidence="5 6">DSM 1289</strain>
    </source>
</reference>
<feature type="short sequence motif" description="Important for interaction with partner proteins" evidence="2">
    <location>
        <begin position="140"/>
        <end position="145"/>
    </location>
</feature>
<proteinExistence type="inferred from homology"/>
<comment type="function">
    <text evidence="2">Plays an important role in DNA replication, recombination and repair. Binds to ssDNA and to an array of partner proteins to recruit them to their sites of action during DNA metabolism.</text>
</comment>
<dbReference type="GO" id="GO:0003677">
    <property type="term" value="F:DNA binding"/>
    <property type="evidence" value="ECO:0007669"/>
    <property type="project" value="UniProtKB-KW"/>
</dbReference>
<organism evidence="5 6">
    <name type="scientific">Metaclostridioides mangenotii</name>
    <dbReference type="NCBI Taxonomy" id="1540"/>
    <lineage>
        <taxon>Bacteria</taxon>
        <taxon>Bacillati</taxon>
        <taxon>Bacillota</taxon>
        <taxon>Clostridia</taxon>
        <taxon>Peptostreptococcales</taxon>
        <taxon>Peptostreptococcaceae</taxon>
        <taxon>Metaclostridioides</taxon>
    </lineage>
</organism>
<dbReference type="EMBL" id="JAGGJX010000006">
    <property type="protein sequence ID" value="MBP1856027.1"/>
    <property type="molecule type" value="Genomic_DNA"/>
</dbReference>
<comment type="caution">
    <text evidence="5">The sequence shown here is derived from an EMBL/GenBank/DDBJ whole genome shotgun (WGS) entry which is preliminary data.</text>
</comment>
<keyword evidence="2" id="KW-0234">DNA repair</keyword>
<dbReference type="NCBIfam" id="TIGR00621">
    <property type="entry name" value="ssb"/>
    <property type="match status" value="1"/>
</dbReference>
<evidence type="ECO:0000256" key="2">
    <source>
        <dbReference type="HAMAP-Rule" id="MF_00984"/>
    </source>
</evidence>
<dbReference type="PANTHER" id="PTHR10302:SF27">
    <property type="entry name" value="SINGLE-STRANDED DNA-BINDING PROTEIN"/>
    <property type="match status" value="1"/>
</dbReference>
<dbReference type="HAMAP" id="MF_00984">
    <property type="entry name" value="SSB"/>
    <property type="match status" value="1"/>
</dbReference>
<keyword evidence="2" id="KW-0233">DNA recombination</keyword>
<evidence type="ECO:0000256" key="4">
    <source>
        <dbReference type="SAM" id="MobiDB-lite"/>
    </source>
</evidence>
<evidence type="ECO:0000313" key="5">
    <source>
        <dbReference type="EMBL" id="MBP1856027.1"/>
    </source>
</evidence>
<evidence type="ECO:0000256" key="3">
    <source>
        <dbReference type="PIRNR" id="PIRNR002070"/>
    </source>
</evidence>
<keyword evidence="1 2" id="KW-0238">DNA-binding</keyword>
<gene>
    <name evidence="5" type="ORF">J2Z43_002429</name>
</gene>
<keyword evidence="2" id="KW-0227">DNA damage</keyword>
<dbReference type="PROSITE" id="PS50935">
    <property type="entry name" value="SSB"/>
    <property type="match status" value="1"/>
</dbReference>
<evidence type="ECO:0000313" key="6">
    <source>
        <dbReference type="Proteomes" id="UP000767291"/>
    </source>
</evidence>
<feature type="region of interest" description="Disordered" evidence="4">
    <location>
        <begin position="93"/>
        <end position="145"/>
    </location>
</feature>
<dbReference type="PANTHER" id="PTHR10302">
    <property type="entry name" value="SINGLE-STRANDED DNA-BINDING PROTEIN"/>
    <property type="match status" value="1"/>
</dbReference>